<proteinExistence type="predicted"/>
<dbReference type="Gene3D" id="3.40.50.300">
    <property type="entry name" value="P-loop containing nucleotide triphosphate hydrolases"/>
    <property type="match status" value="1"/>
</dbReference>
<gene>
    <name evidence="2" type="ORF">SLAV_31925</name>
</gene>
<evidence type="ECO:0000256" key="1">
    <source>
        <dbReference type="SAM" id="MobiDB-lite"/>
    </source>
</evidence>
<keyword evidence="3" id="KW-1185">Reference proteome</keyword>
<evidence type="ECO:0000313" key="2">
    <source>
        <dbReference type="EMBL" id="ATZ28157.1"/>
    </source>
</evidence>
<dbReference type="InterPro" id="IPR027417">
    <property type="entry name" value="P-loop_NTPase"/>
</dbReference>
<feature type="compositionally biased region" description="Basic residues" evidence="1">
    <location>
        <begin position="1236"/>
        <end position="1251"/>
    </location>
</feature>
<feature type="region of interest" description="Disordered" evidence="1">
    <location>
        <begin position="1216"/>
        <end position="1251"/>
    </location>
</feature>
<evidence type="ECO:0000313" key="3">
    <source>
        <dbReference type="Proteomes" id="UP000231791"/>
    </source>
</evidence>
<dbReference type="GO" id="GO:0043531">
    <property type="term" value="F:ADP binding"/>
    <property type="evidence" value="ECO:0007669"/>
    <property type="project" value="InterPro"/>
</dbReference>
<dbReference type="AlphaFoldDB" id="A0A2K8PN29"/>
<protein>
    <submittedName>
        <fullName evidence="2">NB-ARC domain protein</fullName>
    </submittedName>
</protein>
<dbReference type="PANTHER" id="PTHR35205:SF1">
    <property type="entry name" value="ZU5 DOMAIN-CONTAINING PROTEIN"/>
    <property type="match status" value="1"/>
</dbReference>
<dbReference type="EMBL" id="CP024985">
    <property type="protein sequence ID" value="ATZ28157.1"/>
    <property type="molecule type" value="Genomic_DNA"/>
</dbReference>
<name>A0A2K8PN29_STRLA</name>
<dbReference type="SUPFAM" id="SSF52540">
    <property type="entry name" value="P-loop containing nucleoside triphosphate hydrolases"/>
    <property type="match status" value="1"/>
</dbReference>
<accession>A0A2K8PN29</accession>
<reference evidence="2 3" key="1">
    <citation type="submission" date="2017-11" db="EMBL/GenBank/DDBJ databases">
        <title>Complete genome sequence of Streptomyces lavendulae subsp. lavendulae CCM 3239 (formerly 'Streptomyces aureofaciens CCM 3239'), the producer of the angucycline-type antibiotic auricin.</title>
        <authorList>
            <person name="Busche T."/>
            <person name="Novakova R."/>
            <person name="Al'Dilaimi A."/>
            <person name="Homerova D."/>
            <person name="Feckova L."/>
            <person name="Rezuchova B."/>
            <person name="Mingyar E."/>
            <person name="Csolleiova D."/>
            <person name="Bekeova C."/>
            <person name="Winkler A."/>
            <person name="Sevcikova B."/>
            <person name="Kalinowski J."/>
            <person name="Kormanec J."/>
            <person name="Ruckert C."/>
        </authorList>
    </citation>
    <scope>NUCLEOTIDE SEQUENCE [LARGE SCALE GENOMIC DNA]</scope>
    <source>
        <strain evidence="2 3">CCM 3239</strain>
    </source>
</reference>
<dbReference type="Proteomes" id="UP000231791">
    <property type="component" value="Chromosome"/>
</dbReference>
<dbReference type="PANTHER" id="PTHR35205">
    <property type="entry name" value="NB-ARC AND TPR DOMAIN PROTEIN"/>
    <property type="match status" value="1"/>
</dbReference>
<organism evidence="2 3">
    <name type="scientific">Streptomyces lavendulae subsp. lavendulae</name>
    <dbReference type="NCBI Taxonomy" id="58340"/>
    <lineage>
        <taxon>Bacteria</taxon>
        <taxon>Bacillati</taxon>
        <taxon>Actinomycetota</taxon>
        <taxon>Actinomycetes</taxon>
        <taxon>Kitasatosporales</taxon>
        <taxon>Streptomycetaceae</taxon>
        <taxon>Streptomyces</taxon>
    </lineage>
</organism>
<sequence>MVLSILSVKQVQGEERMTLDGGRVAARGFQYQYLRTVEALLAGLGTGEVAACRVEGPAGATSVQQADCVDFDLVDADGRSLVAVQVKSAGPTRVIRARDAVAVVLHLITGFDAMKYRLITSASPNESCLRLAEVLRLHGADLPALQKELEELLKRAPATWALCKALTSQQWERLGRAEIDFDPRSEAQLRQDLNDALRLQRERSGRGLSDRVGGFVLGYLVAEVMRRAADPGLAQWDVEDFRRLALAEDKQLIAAVGRQDFGLVYGPMPNVPEVSRSDLVAEIDAVVSSGSGNSGTVPVCVVTGLSGLGKSSLAAAYVAEHAYRYDRIFWVEAETEEALTASFARILGHLTGTGGSVEVTDPRLIRERVHALLQSLPGPWLMVFDDAAAKSTRPWLPSLGRGGIIVTSLGGNWRNARGHVEVGALRDEQALELLRLRLELSDGEAAQHAEVVSRLAQALECWPLAIEVACGYLVSCGIGVHRLDSYADTLLQRAADDEDSVPSGYPRTLAAAVALSVERLITSAQARNLVQPTLSTLAALCWLAPRRIPVHLALACAIVGIEQLPSSPGWLVLDEVEHPVREVFRELTNVSLVRYDEPLPVRKEAFAGSEDTVSMNSVLQVILARHLGLAQIAATALPQVAAHTNQWLLGAIETDEAERSWELAQHVTALIGHVEDVGIADLQTCLLMGNLAAFHLAHGQYETAQQLLERELVRLEQAGHPDLGVTAQVEVLLAHIVQLREPVDAADQIEERLGRVLSHLLALPAPLDPRPIELAANAVLVLQTQLRLASHDGLSRLLQRFVSVTDAAPGTATTQALRDLADISELLSAGEAQRAEQAASAAIATVSVPWSKSSAELKRLLIEALVQQEKWQDAHAALTDFLPYSGPHTLHSFSVRNLVHNVGLASAWKWVTSGNQQAVEFLGRLLEETSIDENPAPEIPTDHARFVLLRLVHGMWRSFSTNSAASAPMDLMRHLTDKTFTEPYDPDSVWERLYQGLTPRLAVLAGEIVHRKHQAESGEIISAAGTQLLAAPAMHAVYEEAAPCHGRAAMSSDPAYSVLGGTSNLEVLLPEFRHMLPGPRAMVFLEPTNMRVVTSLESGKSTELQIHRACDKGFRRLIDRAASVPSAEDITLTLTGRHLVLEHRDGTVIARASVHVSGQWLKAARTRGTAVVYYGYGLDLQETAAHRRLLSSPATLGERLSDVSSKGLLAAALVSVNLRPSPTPDAQDRPPAPPRKQPKQGSRRSRSKRGR</sequence>
<dbReference type="KEGG" id="slx:SLAV_31925"/>